<sequence>MWGKRTGYEKEGRRVSIQFEGGTGRIEVVNAGVINVFAPLHTQEHESRAVEQPNPAFVVCDYTVSERDGRIEIVTEQLIVRVYDHFKVDFYDAAGTPLCLDYRGEREPFPRRGNVSIAEGEGHAAMRTSEHHKIQVLKAMEGEEKFYGLGDKTGPLNKRGYEYEMWNTDDPSPHVESHKSLYKSIPFFITLKERAAYGLFFDNPFKTFFDLGKENSDYYYFGADGGNLDYYFIYGPDPKNVVSRYTALTGRTPLPQLWTLGAHQSRWSYAPESRVLEIAEKFREHDLPLDVIHLDVDYMDGYRVFTWDDERFPDPAALTKRLGEMGIKVVTIIDPGVKKDRGYGIYEEGLEKGFYATDRDGVPYVNAVWPGDSVYPDFSDEPVRRWWADNQKIMLDAGIAGIWNDMNEPASFNGPLPDDVRFKNDGRGADHLEIHNVYGHLMSKSTYDGILEASGKRPFVITRAAYAGTQKYSTVWTGDNQSFWEHLRLSIPMTLNLGLSGFAFNGCDVGGFSHDCTPELLARWVQVGAFSPLFRNHTAIGTRDQEPWAYDEDTLDAYRKAMKLRYRLLPYLYDLMREAEQTGLPPMRPLLLEFPEDEHVHELDDQFLFGSRMLVAPVIEQGKRYRAVYLPEGSWVDYRSGETLEGGRVILAEAPLDVCPIYVRAGSFLPAYPDQKYVGELKIKELLLDVYPGTGEYVHTQDDGESFDYRSGSYNEYRFSQSEQDGELEIAWEASHAGYDGETYASFRLTVHGRSASSVELNGEAIPFLAEIRGTTFHVPAGSGKVRLIR</sequence>
<comment type="similarity">
    <text evidence="1 4">Belongs to the glycosyl hydrolase 31 family.</text>
</comment>
<dbReference type="InterPro" id="IPR030458">
    <property type="entry name" value="Glyco_hydro_31_AS"/>
</dbReference>
<feature type="domain" description="Glycoside hydrolase family 31 TIM barrel" evidence="5">
    <location>
        <begin position="252"/>
        <end position="575"/>
    </location>
</feature>
<dbReference type="PROSITE" id="PS00129">
    <property type="entry name" value="GLYCOSYL_HYDROL_F31_1"/>
    <property type="match status" value="1"/>
</dbReference>
<dbReference type="EMBL" id="CP041217">
    <property type="protein sequence ID" value="QDH22364.1"/>
    <property type="molecule type" value="Genomic_DNA"/>
</dbReference>
<evidence type="ECO:0000259" key="6">
    <source>
        <dbReference type="Pfam" id="PF13802"/>
    </source>
</evidence>
<gene>
    <name evidence="9" type="ORF">FFV09_16835</name>
</gene>
<evidence type="ECO:0000313" key="9">
    <source>
        <dbReference type="EMBL" id="QDH22364.1"/>
    </source>
</evidence>
<dbReference type="SUPFAM" id="SSF51445">
    <property type="entry name" value="(Trans)glycosidases"/>
    <property type="match status" value="1"/>
</dbReference>
<dbReference type="AlphaFoldDB" id="A0A4Y6UZ12"/>
<accession>A0A4Y6UZ12</accession>
<dbReference type="Gene3D" id="2.60.40.1760">
    <property type="entry name" value="glycosyl hydrolase (family 31)"/>
    <property type="match status" value="1"/>
</dbReference>
<keyword evidence="2 4" id="KW-0378">Hydrolase</keyword>
<evidence type="ECO:0000259" key="7">
    <source>
        <dbReference type="Pfam" id="PF17137"/>
    </source>
</evidence>
<evidence type="ECO:0000256" key="2">
    <source>
        <dbReference type="ARBA" id="ARBA00022801"/>
    </source>
</evidence>
<dbReference type="SUPFAM" id="SSF51011">
    <property type="entry name" value="Glycosyl hydrolase domain"/>
    <property type="match status" value="1"/>
</dbReference>
<dbReference type="PANTHER" id="PTHR22762">
    <property type="entry name" value="ALPHA-GLUCOSIDASE"/>
    <property type="match status" value="1"/>
</dbReference>
<dbReference type="Pfam" id="PF21365">
    <property type="entry name" value="Glyco_hydro_31_3rd"/>
    <property type="match status" value="1"/>
</dbReference>
<dbReference type="KEGG" id="saca:FFV09_16835"/>
<dbReference type="RefSeq" id="WP_141448908.1">
    <property type="nucleotide sequence ID" value="NZ_CP041217.1"/>
</dbReference>
<dbReference type="InterPro" id="IPR017853">
    <property type="entry name" value="GH"/>
</dbReference>
<dbReference type="InterPro" id="IPR033403">
    <property type="entry name" value="DUF5110"/>
</dbReference>
<evidence type="ECO:0000313" key="10">
    <source>
        <dbReference type="Proteomes" id="UP000316968"/>
    </source>
</evidence>
<dbReference type="Pfam" id="PF13802">
    <property type="entry name" value="Gal_mutarotas_2"/>
    <property type="match status" value="1"/>
</dbReference>
<dbReference type="GO" id="GO:0030246">
    <property type="term" value="F:carbohydrate binding"/>
    <property type="evidence" value="ECO:0007669"/>
    <property type="project" value="InterPro"/>
</dbReference>
<dbReference type="CDD" id="cd06604">
    <property type="entry name" value="GH31_glucosidase_II_MalA"/>
    <property type="match status" value="1"/>
</dbReference>
<dbReference type="CDD" id="cd14752">
    <property type="entry name" value="GH31_N"/>
    <property type="match status" value="1"/>
</dbReference>
<dbReference type="Pfam" id="PF01055">
    <property type="entry name" value="Glyco_hydro_31_2nd"/>
    <property type="match status" value="1"/>
</dbReference>
<protein>
    <submittedName>
        <fullName evidence="9">DUF4968 domain-containing protein</fullName>
    </submittedName>
</protein>
<dbReference type="OrthoDB" id="176168at2"/>
<dbReference type="GO" id="GO:0005975">
    <property type="term" value="P:carbohydrate metabolic process"/>
    <property type="evidence" value="ECO:0007669"/>
    <property type="project" value="InterPro"/>
</dbReference>
<dbReference type="Proteomes" id="UP000316968">
    <property type="component" value="Chromosome"/>
</dbReference>
<name>A0A4Y6UZ12_SACBS</name>
<dbReference type="InterPro" id="IPR011013">
    <property type="entry name" value="Gal_mutarotase_sf_dom"/>
</dbReference>
<dbReference type="InterPro" id="IPR013780">
    <property type="entry name" value="Glyco_hydro_b"/>
</dbReference>
<dbReference type="Gene3D" id="2.60.40.1180">
    <property type="entry name" value="Golgi alpha-mannosidase II"/>
    <property type="match status" value="2"/>
</dbReference>
<evidence type="ECO:0000256" key="3">
    <source>
        <dbReference type="ARBA" id="ARBA00023295"/>
    </source>
</evidence>
<evidence type="ECO:0000259" key="8">
    <source>
        <dbReference type="Pfam" id="PF21365"/>
    </source>
</evidence>
<dbReference type="InterPro" id="IPR048395">
    <property type="entry name" value="Glyco_hydro_31_C"/>
</dbReference>
<reference evidence="9 10" key="1">
    <citation type="submission" date="2019-06" db="EMBL/GenBank/DDBJ databases">
        <title>Saccharibacillus brassicae sp. nov., an endophytic bacterium isolated from Chinese cabbage seeds (Brassica pekinensis).</title>
        <authorList>
            <person name="Jiang L."/>
            <person name="Lee J."/>
            <person name="Kim S.W."/>
        </authorList>
    </citation>
    <scope>NUCLEOTIDE SEQUENCE [LARGE SCALE GENOMIC DNA]</scope>
    <source>
        <strain evidence="10">KCTC 43072 / ATSA2</strain>
    </source>
</reference>
<keyword evidence="3 4" id="KW-0326">Glycosidase</keyword>
<feature type="domain" description="DUF5110" evidence="7">
    <location>
        <begin position="685"/>
        <end position="753"/>
    </location>
</feature>
<keyword evidence="10" id="KW-1185">Reference proteome</keyword>
<dbReference type="Pfam" id="PF17137">
    <property type="entry name" value="DUF5110"/>
    <property type="match status" value="1"/>
</dbReference>
<dbReference type="SUPFAM" id="SSF74650">
    <property type="entry name" value="Galactose mutarotase-like"/>
    <property type="match status" value="1"/>
</dbReference>
<feature type="domain" description="Glycosyl hydrolase family 31 C-terminal" evidence="8">
    <location>
        <begin position="583"/>
        <end position="667"/>
    </location>
</feature>
<evidence type="ECO:0000256" key="1">
    <source>
        <dbReference type="ARBA" id="ARBA00007806"/>
    </source>
</evidence>
<evidence type="ECO:0000256" key="4">
    <source>
        <dbReference type="RuleBase" id="RU361185"/>
    </source>
</evidence>
<dbReference type="GO" id="GO:0004553">
    <property type="term" value="F:hydrolase activity, hydrolyzing O-glycosyl compounds"/>
    <property type="evidence" value="ECO:0007669"/>
    <property type="project" value="InterPro"/>
</dbReference>
<dbReference type="Gene3D" id="3.20.20.80">
    <property type="entry name" value="Glycosidases"/>
    <property type="match status" value="2"/>
</dbReference>
<dbReference type="InterPro" id="IPR000322">
    <property type="entry name" value="Glyco_hydro_31_TIM"/>
</dbReference>
<feature type="domain" description="Glycoside hydrolase family 31 N-terminal" evidence="6">
    <location>
        <begin position="25"/>
        <end position="210"/>
    </location>
</feature>
<evidence type="ECO:0000259" key="5">
    <source>
        <dbReference type="Pfam" id="PF01055"/>
    </source>
</evidence>
<proteinExistence type="inferred from homology"/>
<dbReference type="PANTHER" id="PTHR22762:SF166">
    <property type="entry name" value="ALPHA-GLUCOSIDASE"/>
    <property type="match status" value="1"/>
</dbReference>
<organism evidence="9 10">
    <name type="scientific">Saccharibacillus brassicae</name>
    <dbReference type="NCBI Taxonomy" id="2583377"/>
    <lineage>
        <taxon>Bacteria</taxon>
        <taxon>Bacillati</taxon>
        <taxon>Bacillota</taxon>
        <taxon>Bacilli</taxon>
        <taxon>Bacillales</taxon>
        <taxon>Paenibacillaceae</taxon>
        <taxon>Saccharibacillus</taxon>
    </lineage>
</organism>
<dbReference type="InterPro" id="IPR025887">
    <property type="entry name" value="Glyco_hydro_31_N_dom"/>
</dbReference>